<dbReference type="InterPro" id="IPR051283">
    <property type="entry name" value="Sec_Metabolite_Acyltrans"/>
</dbReference>
<dbReference type="OrthoDB" id="21502at2759"/>
<keyword evidence="4" id="KW-0012">Acyltransferase</keyword>
<evidence type="ECO:0008006" key="8">
    <source>
        <dbReference type="Google" id="ProtNLM"/>
    </source>
</evidence>
<evidence type="ECO:0000256" key="3">
    <source>
        <dbReference type="ARBA" id="ARBA00022679"/>
    </source>
</evidence>
<dbReference type="Gene3D" id="3.30.559.10">
    <property type="entry name" value="Chloramphenicol acetyltransferase-like domain"/>
    <property type="match status" value="2"/>
</dbReference>
<comment type="pathway">
    <text evidence="1">Secondary metabolite biosynthesis.</text>
</comment>
<feature type="signal peptide" evidence="5">
    <location>
        <begin position="1"/>
        <end position="18"/>
    </location>
</feature>
<dbReference type="PANTHER" id="PTHR31896:SF69">
    <property type="entry name" value="FAMILY REGULATORY PROTEIN, PUTATIVE (AFU_ORTHOLOGUE AFUA_3G14730)-RELATED"/>
    <property type="match status" value="1"/>
</dbReference>
<dbReference type="EMBL" id="FJUX01000165">
    <property type="protein sequence ID" value="CZT12612.1"/>
    <property type="molecule type" value="Genomic_DNA"/>
</dbReference>
<keyword evidence="3" id="KW-0808">Transferase</keyword>
<evidence type="ECO:0000256" key="2">
    <source>
        <dbReference type="ARBA" id="ARBA00009861"/>
    </source>
</evidence>
<dbReference type="Pfam" id="PF02458">
    <property type="entry name" value="Transferase"/>
    <property type="match status" value="1"/>
</dbReference>
<dbReference type="AlphaFoldDB" id="A0A1E1LQ33"/>
<keyword evidence="5" id="KW-0732">Signal</keyword>
<dbReference type="PANTHER" id="PTHR31896">
    <property type="entry name" value="FAMILY REGULATORY PROTEIN, PUTATIVE (AFU_ORTHOLOGUE AFUA_3G14730)-RELATED"/>
    <property type="match status" value="1"/>
</dbReference>
<evidence type="ECO:0000256" key="1">
    <source>
        <dbReference type="ARBA" id="ARBA00005179"/>
    </source>
</evidence>
<dbReference type="InterPro" id="IPR023213">
    <property type="entry name" value="CAT-like_dom_sf"/>
</dbReference>
<gene>
    <name evidence="6" type="ORF">RAG0_16374</name>
</gene>
<keyword evidence="7" id="KW-1185">Reference proteome</keyword>
<dbReference type="Proteomes" id="UP000178912">
    <property type="component" value="Unassembled WGS sequence"/>
</dbReference>
<comment type="similarity">
    <text evidence="2">Belongs to the plant acyltransferase family.</text>
</comment>
<name>A0A1E1LQ33_9HELO</name>
<reference evidence="7" key="1">
    <citation type="submission" date="2016-03" db="EMBL/GenBank/DDBJ databases">
        <authorList>
            <person name="Guldener U."/>
        </authorList>
    </citation>
    <scope>NUCLEOTIDE SEQUENCE [LARGE SCALE GENOMIC DNA]</scope>
    <source>
        <strain evidence="7">04CH-RAC-A.6.1</strain>
    </source>
</reference>
<organism evidence="6 7">
    <name type="scientific">Rhynchosporium agropyri</name>
    <dbReference type="NCBI Taxonomy" id="914238"/>
    <lineage>
        <taxon>Eukaryota</taxon>
        <taxon>Fungi</taxon>
        <taxon>Dikarya</taxon>
        <taxon>Ascomycota</taxon>
        <taxon>Pezizomycotina</taxon>
        <taxon>Leotiomycetes</taxon>
        <taxon>Helotiales</taxon>
        <taxon>Ploettnerulaceae</taxon>
        <taxon>Rhynchosporium</taxon>
    </lineage>
</organism>
<dbReference type="GO" id="GO:0016746">
    <property type="term" value="F:acyltransferase activity"/>
    <property type="evidence" value="ECO:0007669"/>
    <property type="project" value="UniProtKB-KW"/>
</dbReference>
<protein>
    <recommendedName>
        <fullName evidence="8">LysR family regulatory protein</fullName>
    </recommendedName>
</protein>
<accession>A0A1E1LQ33</accession>
<proteinExistence type="inferred from homology"/>
<evidence type="ECO:0000256" key="4">
    <source>
        <dbReference type="ARBA" id="ARBA00023315"/>
    </source>
</evidence>
<evidence type="ECO:0000313" key="7">
    <source>
        <dbReference type="Proteomes" id="UP000178912"/>
    </source>
</evidence>
<feature type="chain" id="PRO_5009447418" description="LysR family regulatory protein" evidence="5">
    <location>
        <begin position="19"/>
        <end position="492"/>
    </location>
</feature>
<sequence>MAQRVMSSLLSWLFPTWVQQPAKIPTDTVVKLSAIENSWLMRSMNTNWSLRFNEVLDTVRLQQALEKLITIGPNWRKLGGRFRLDENGHLELHIPAEFTSSRPPVQFTSEEHNMSINQNVLNEILPSNWERPCIIDVPERFDDILAGPNAPVCFKDWIYTDRPVLAVHVINFQDATFITLTYSHSLIDGVGKLEIMLNWCKVLAGRMEDVTPMAAFDDDPFRTIVESSNKHSAEAYLHEGKRLMGWQKYYWLLRMIGYLFRFRNRRQRNLVIPSSTVMKIREEAERTHSDDYLSDNQLITAWLVRMACSPLLNTNRPIGISSAVDLRGFQLGGIQPKTVYLQNLLTFTWTNIDANFLFHQPLGVVASQMRSSLKEQLSIEQVEAGARLTYNAMARRGTIDLYTDKNSFVVTVSSLAKAKYWEVLDFGPAVIGGGEKGQRSAKPAWQSSTARSGIKRPNMIVLQGKDLMGNWFAQMMLSDHIWNTISIELGKW</sequence>
<evidence type="ECO:0000256" key="5">
    <source>
        <dbReference type="SAM" id="SignalP"/>
    </source>
</evidence>
<evidence type="ECO:0000313" key="6">
    <source>
        <dbReference type="EMBL" id="CZT12612.1"/>
    </source>
</evidence>